<dbReference type="Gene3D" id="3.30.160.390">
    <property type="entry name" value="Integrase, DNA-binding domain"/>
    <property type="match status" value="1"/>
</dbReference>
<evidence type="ECO:0000313" key="6">
    <source>
        <dbReference type="EMBL" id="PTQ61099.1"/>
    </source>
</evidence>
<dbReference type="GO" id="GO:0006310">
    <property type="term" value="P:DNA recombination"/>
    <property type="evidence" value="ECO:0007669"/>
    <property type="project" value="UniProtKB-KW"/>
</dbReference>
<dbReference type="Pfam" id="PF00589">
    <property type="entry name" value="Phage_integrase"/>
    <property type="match status" value="1"/>
</dbReference>
<evidence type="ECO:0000256" key="1">
    <source>
        <dbReference type="ARBA" id="ARBA00008857"/>
    </source>
</evidence>
<comment type="similarity">
    <text evidence="1">Belongs to the 'phage' integrase family.</text>
</comment>
<dbReference type="InterPro" id="IPR038488">
    <property type="entry name" value="Integrase_DNA-bd_sf"/>
</dbReference>
<dbReference type="InterPro" id="IPR050808">
    <property type="entry name" value="Phage_Integrase"/>
</dbReference>
<dbReference type="InterPro" id="IPR013762">
    <property type="entry name" value="Integrase-like_cat_sf"/>
</dbReference>
<dbReference type="RefSeq" id="WP_107957285.1">
    <property type="nucleotide sequence ID" value="NZ_QAOG01000002.1"/>
</dbReference>
<accession>A0A2T5GP47</accession>
<keyword evidence="7" id="KW-1185">Reference proteome</keyword>
<evidence type="ECO:0000259" key="5">
    <source>
        <dbReference type="PROSITE" id="PS51898"/>
    </source>
</evidence>
<gene>
    <name evidence="6" type="ORF">C8J26_1421</name>
</gene>
<dbReference type="Gene3D" id="1.10.443.10">
    <property type="entry name" value="Intergrase catalytic core"/>
    <property type="match status" value="1"/>
</dbReference>
<keyword evidence="4" id="KW-0233">DNA recombination</keyword>
<evidence type="ECO:0000256" key="3">
    <source>
        <dbReference type="ARBA" id="ARBA00023125"/>
    </source>
</evidence>
<dbReference type="GO" id="GO:0015074">
    <property type="term" value="P:DNA integration"/>
    <property type="evidence" value="ECO:0007669"/>
    <property type="project" value="UniProtKB-KW"/>
</dbReference>
<dbReference type="SUPFAM" id="SSF56349">
    <property type="entry name" value="DNA breaking-rejoining enzymes"/>
    <property type="match status" value="1"/>
</dbReference>
<keyword evidence="2" id="KW-0229">DNA integration</keyword>
<dbReference type="InterPro" id="IPR002104">
    <property type="entry name" value="Integrase_catalytic"/>
</dbReference>
<dbReference type="EMBL" id="QAOG01000002">
    <property type="protein sequence ID" value="PTQ61099.1"/>
    <property type="molecule type" value="Genomic_DNA"/>
</dbReference>
<protein>
    <submittedName>
        <fullName evidence="6">Site-specific recombinase XerD</fullName>
    </submittedName>
</protein>
<keyword evidence="3" id="KW-0238">DNA-binding</keyword>
<evidence type="ECO:0000313" key="7">
    <source>
        <dbReference type="Proteomes" id="UP000244189"/>
    </source>
</evidence>
<dbReference type="PROSITE" id="PS51898">
    <property type="entry name" value="TYR_RECOMBINASE"/>
    <property type="match status" value="1"/>
</dbReference>
<comment type="caution">
    <text evidence="6">The sequence shown here is derived from an EMBL/GenBank/DDBJ whole genome shotgun (WGS) entry which is preliminary data.</text>
</comment>
<organism evidence="6 7">
    <name type="scientific">Sphingomonas aurantiaca</name>
    <dbReference type="NCBI Taxonomy" id="185949"/>
    <lineage>
        <taxon>Bacteria</taxon>
        <taxon>Pseudomonadati</taxon>
        <taxon>Pseudomonadota</taxon>
        <taxon>Alphaproteobacteria</taxon>
        <taxon>Sphingomonadales</taxon>
        <taxon>Sphingomonadaceae</taxon>
        <taxon>Sphingomonas</taxon>
    </lineage>
</organism>
<dbReference type="InterPro" id="IPR010998">
    <property type="entry name" value="Integrase_recombinase_N"/>
</dbReference>
<dbReference type="Gene3D" id="1.10.150.130">
    <property type="match status" value="1"/>
</dbReference>
<dbReference type="InterPro" id="IPR011010">
    <property type="entry name" value="DNA_brk_join_enz"/>
</dbReference>
<feature type="domain" description="Tyr recombinase" evidence="5">
    <location>
        <begin position="214"/>
        <end position="389"/>
    </location>
</feature>
<evidence type="ECO:0000256" key="4">
    <source>
        <dbReference type="ARBA" id="ARBA00023172"/>
    </source>
</evidence>
<dbReference type="Proteomes" id="UP000244189">
    <property type="component" value="Unassembled WGS sequence"/>
</dbReference>
<proteinExistence type="inferred from homology"/>
<reference evidence="6 7" key="1">
    <citation type="submission" date="2018-04" db="EMBL/GenBank/DDBJ databases">
        <title>Genomic Encyclopedia of Type Strains, Phase III (KMG-III): the genomes of soil and plant-associated and newly described type strains.</title>
        <authorList>
            <person name="Whitman W."/>
        </authorList>
    </citation>
    <scope>NUCLEOTIDE SEQUENCE [LARGE SCALE GENOMIC DNA]</scope>
    <source>
        <strain evidence="6 7">MA101b</strain>
    </source>
</reference>
<dbReference type="PANTHER" id="PTHR30629">
    <property type="entry name" value="PROPHAGE INTEGRASE"/>
    <property type="match status" value="1"/>
</dbReference>
<dbReference type="AlphaFoldDB" id="A0A2T5GP47"/>
<sequence length="400" mass="45184">MTALALKRIVRGSLAEVGISFEYPYPYRSDTKARSTTWFEHERGFGLRLYPTGREVYIVQTRMAGRLRTITIAPSTIISQHQALTIARRVIAYAQVGHDPATDRARIRSAPRFGNFVDEYWRRWSAQWKASTLATHGVYRRLYLDHAFPSIFIDELNEAHVTQWFAALNDETGPGAANRCLTILVNMLTKAESWGYRLENTNPCRTVRPNRKYRCERFLSSAELERLGKVLAEDQAGEDKLKAVVASAVTLLLLTGCRSGEVASLQWSDVKGNRLKLRDSKTGPRTVWLGDQARAVIAALPRQRGVAWLFWNPVLCKPVLRIGNHWPSIRNRAGLPGVRVHDLRHTFASHAAKNRETLPMIGRLLGHRNTQSTSRYAHLDDNHVLGAAEQIGTAIERMIA</sequence>
<evidence type="ECO:0000256" key="2">
    <source>
        <dbReference type="ARBA" id="ARBA00022908"/>
    </source>
</evidence>
<dbReference type="CDD" id="cd00796">
    <property type="entry name" value="INT_Rci_Hp1_C"/>
    <property type="match status" value="1"/>
</dbReference>
<dbReference type="PANTHER" id="PTHR30629:SF2">
    <property type="entry name" value="PROPHAGE INTEGRASE INTS-RELATED"/>
    <property type="match status" value="1"/>
</dbReference>
<name>A0A2T5GP47_9SPHN</name>
<dbReference type="GO" id="GO:0003677">
    <property type="term" value="F:DNA binding"/>
    <property type="evidence" value="ECO:0007669"/>
    <property type="project" value="UniProtKB-KW"/>
</dbReference>